<proteinExistence type="predicted"/>
<evidence type="ECO:0000256" key="1">
    <source>
        <dbReference type="SAM" id="MobiDB-lite"/>
    </source>
</evidence>
<keyword evidence="4" id="KW-1185">Reference proteome</keyword>
<dbReference type="EMBL" id="CM010716">
    <property type="protein sequence ID" value="RZC50680.1"/>
    <property type="molecule type" value="Genomic_DNA"/>
</dbReference>
<dbReference type="Proteomes" id="UP000316621">
    <property type="component" value="Chromosome 2"/>
</dbReference>
<evidence type="ECO:0000313" key="3">
    <source>
        <dbReference type="EMBL" id="RZC50680.1"/>
    </source>
</evidence>
<sequence>MPDSGGTIWDATTARLKWLVKKETVDAPSIEEPTIADNTIFAALESEVQRIVHATASDVFMMEESIQNKGIAFKAVKIPKAPTERNRQMDDSDEQTAENSDDEIEHSLSLITRQFRDLLKKRNKRFIKDTHRSSRLHDRVPVKKYHEEDDKYQPQCFKCKGFEHIAKYCPNLKKYT</sequence>
<dbReference type="GO" id="GO:0008270">
    <property type="term" value="F:zinc ion binding"/>
    <property type="evidence" value="ECO:0007669"/>
    <property type="project" value="InterPro"/>
</dbReference>
<evidence type="ECO:0000313" key="4">
    <source>
        <dbReference type="Proteomes" id="UP000316621"/>
    </source>
</evidence>
<dbReference type="InterPro" id="IPR001878">
    <property type="entry name" value="Znf_CCHC"/>
</dbReference>
<dbReference type="AlphaFoldDB" id="A0A4Y7ISA8"/>
<dbReference type="SMART" id="SM00343">
    <property type="entry name" value="ZnF_C2HC"/>
    <property type="match status" value="1"/>
</dbReference>
<gene>
    <name evidence="3" type="ORF">C5167_019100</name>
</gene>
<feature type="compositionally biased region" description="Acidic residues" evidence="1">
    <location>
        <begin position="91"/>
        <end position="104"/>
    </location>
</feature>
<dbReference type="GO" id="GO:0003676">
    <property type="term" value="F:nucleic acid binding"/>
    <property type="evidence" value="ECO:0007669"/>
    <property type="project" value="InterPro"/>
</dbReference>
<dbReference type="Gramene" id="RZC50680">
    <property type="protein sequence ID" value="RZC50680"/>
    <property type="gene ID" value="C5167_019100"/>
</dbReference>
<name>A0A4Y7ISA8_PAPSO</name>
<evidence type="ECO:0000259" key="2">
    <source>
        <dbReference type="SMART" id="SM00343"/>
    </source>
</evidence>
<protein>
    <recommendedName>
        <fullName evidence="2">CCHC-type domain-containing protein</fullName>
    </recommendedName>
</protein>
<feature type="domain" description="CCHC-type" evidence="2">
    <location>
        <begin position="155"/>
        <end position="171"/>
    </location>
</feature>
<reference evidence="3 4" key="1">
    <citation type="journal article" date="2018" name="Science">
        <title>The opium poppy genome and morphinan production.</title>
        <authorList>
            <person name="Guo L."/>
            <person name="Winzer T."/>
            <person name="Yang X."/>
            <person name="Li Y."/>
            <person name="Ning Z."/>
            <person name="He Z."/>
            <person name="Teodor R."/>
            <person name="Lu Y."/>
            <person name="Bowser T.A."/>
            <person name="Graham I.A."/>
            <person name="Ye K."/>
        </authorList>
    </citation>
    <scope>NUCLEOTIDE SEQUENCE [LARGE SCALE GENOMIC DNA]</scope>
    <source>
        <strain evidence="4">cv. HN1</strain>
        <tissue evidence="3">Leaves</tissue>
    </source>
</reference>
<organism evidence="3 4">
    <name type="scientific">Papaver somniferum</name>
    <name type="common">Opium poppy</name>
    <dbReference type="NCBI Taxonomy" id="3469"/>
    <lineage>
        <taxon>Eukaryota</taxon>
        <taxon>Viridiplantae</taxon>
        <taxon>Streptophyta</taxon>
        <taxon>Embryophyta</taxon>
        <taxon>Tracheophyta</taxon>
        <taxon>Spermatophyta</taxon>
        <taxon>Magnoliopsida</taxon>
        <taxon>Ranunculales</taxon>
        <taxon>Papaveraceae</taxon>
        <taxon>Papaveroideae</taxon>
        <taxon>Papaver</taxon>
    </lineage>
</organism>
<feature type="region of interest" description="Disordered" evidence="1">
    <location>
        <begin position="77"/>
        <end position="104"/>
    </location>
</feature>
<accession>A0A4Y7ISA8</accession>